<gene>
    <name evidence="1" type="ORF">NLS_LOCUS9254</name>
</gene>
<dbReference type="AlphaFoldDB" id="A0A3P7K414"/>
<proteinExistence type="predicted"/>
<name>A0A3P7K414_LITSI</name>
<dbReference type="GO" id="GO:0048024">
    <property type="term" value="P:regulation of mRNA splicing, via spliceosome"/>
    <property type="evidence" value="ECO:0007669"/>
    <property type="project" value="TreeGrafter"/>
</dbReference>
<accession>A0A3P7K414</accession>
<evidence type="ECO:0000313" key="1">
    <source>
        <dbReference type="EMBL" id="VDM91317.1"/>
    </source>
</evidence>
<protein>
    <submittedName>
        <fullName evidence="1">Uncharacterized protein</fullName>
    </submittedName>
</protein>
<dbReference type="EMBL" id="UYRX01001458">
    <property type="protein sequence ID" value="VDM91317.1"/>
    <property type="molecule type" value="Genomic_DNA"/>
</dbReference>
<dbReference type="PANTHER" id="PTHR11208:SF147">
    <property type="entry name" value="RNA-BINDING PROTEIN ASD-2"/>
    <property type="match status" value="1"/>
</dbReference>
<dbReference type="STRING" id="42156.A0A3P7K414"/>
<dbReference type="InterPro" id="IPR045071">
    <property type="entry name" value="BBP-like"/>
</dbReference>
<dbReference type="OMA" id="LKNYAGW"/>
<keyword evidence="2" id="KW-1185">Reference proteome</keyword>
<reference evidence="1 2" key="1">
    <citation type="submission" date="2018-08" db="EMBL/GenBank/DDBJ databases">
        <authorList>
            <person name="Laetsch R D."/>
            <person name="Stevens L."/>
            <person name="Kumar S."/>
            <person name="Blaxter L. M."/>
        </authorList>
    </citation>
    <scope>NUCLEOTIDE SEQUENCE [LARGE SCALE GENOMIC DNA]</scope>
</reference>
<dbReference type="SUPFAM" id="SSF54791">
    <property type="entry name" value="Eukaryotic type KH-domain (KH-domain type I)"/>
    <property type="match status" value="1"/>
</dbReference>
<evidence type="ECO:0000313" key="2">
    <source>
        <dbReference type="Proteomes" id="UP000277928"/>
    </source>
</evidence>
<dbReference type="PANTHER" id="PTHR11208">
    <property type="entry name" value="RNA-BINDING PROTEIN RELATED"/>
    <property type="match status" value="1"/>
</dbReference>
<dbReference type="Gene3D" id="3.30.1370.10">
    <property type="entry name" value="K Homology domain, type 1"/>
    <property type="match status" value="1"/>
</dbReference>
<dbReference type="OrthoDB" id="5837719at2759"/>
<dbReference type="Proteomes" id="UP000277928">
    <property type="component" value="Unassembled WGS sequence"/>
</dbReference>
<dbReference type="GO" id="GO:0005634">
    <property type="term" value="C:nucleus"/>
    <property type="evidence" value="ECO:0007669"/>
    <property type="project" value="TreeGrafter"/>
</dbReference>
<dbReference type="GO" id="GO:0003729">
    <property type="term" value="F:mRNA binding"/>
    <property type="evidence" value="ECO:0007669"/>
    <property type="project" value="TreeGrafter"/>
</dbReference>
<dbReference type="InterPro" id="IPR036612">
    <property type="entry name" value="KH_dom_type_1_sf"/>
</dbReference>
<sequence length="220" mass="25971">MDSFWLANCSWDSGEADDSSSNHYFHELVNRLKFFQQKARYLEELILELQQLNEIKIRSPRLLLRADALLTAELNKVWNLLCNKQDDDQMGSSGNEWQSKIEEEESVTLQEKIMFSKEQSCYYVRKARNLRSILLKRLENETNCQILIRGRGSLLDRRLEFRLKNYAGWEHLLEPLHLLVRANDSTIALCAMKLASGVRHIKKYFMMKHFIDGNKMRGER</sequence>
<organism evidence="1 2">
    <name type="scientific">Litomosoides sigmodontis</name>
    <name type="common">Filarial nematode worm</name>
    <dbReference type="NCBI Taxonomy" id="42156"/>
    <lineage>
        <taxon>Eukaryota</taxon>
        <taxon>Metazoa</taxon>
        <taxon>Ecdysozoa</taxon>
        <taxon>Nematoda</taxon>
        <taxon>Chromadorea</taxon>
        <taxon>Rhabditida</taxon>
        <taxon>Spirurina</taxon>
        <taxon>Spiruromorpha</taxon>
        <taxon>Filarioidea</taxon>
        <taxon>Onchocercidae</taxon>
        <taxon>Litomosoides</taxon>
    </lineage>
</organism>